<accession>A0A0G0ZMZ0</accession>
<reference evidence="1 2" key="1">
    <citation type="journal article" date="2015" name="Nature">
        <title>rRNA introns, odd ribosomes, and small enigmatic genomes across a large radiation of phyla.</title>
        <authorList>
            <person name="Brown C.T."/>
            <person name="Hug L.A."/>
            <person name="Thomas B.C."/>
            <person name="Sharon I."/>
            <person name="Castelle C.J."/>
            <person name="Singh A."/>
            <person name="Wilkins M.J."/>
            <person name="Williams K.H."/>
            <person name="Banfield J.F."/>
        </authorList>
    </citation>
    <scope>NUCLEOTIDE SEQUENCE [LARGE SCALE GENOMIC DNA]</scope>
</reference>
<dbReference type="AlphaFoldDB" id="A0A0G0ZMZ0"/>
<protein>
    <submittedName>
        <fullName evidence="1">Uncharacterized protein</fullName>
    </submittedName>
</protein>
<evidence type="ECO:0000313" key="1">
    <source>
        <dbReference type="EMBL" id="KKS14358.1"/>
    </source>
</evidence>
<name>A0A0G0ZMZ0_9BACT</name>
<proteinExistence type="predicted"/>
<sequence length="173" mass="19676">MVETAIQLHLDQTCEQVISLSDDPSPLIQQALNNPFLFVIFDGKRGMLELREKLVRKLPPVRAIHYQQIILRDRPLGCRFGPYSDSPLGEIISKPEIVVVDDIEDPEAERMKDAILQMKQCQTVRWIGLVPTWPIVLCPVFNIAQDIKAPIFRLDPSSVPEKLLDLSKLKLPT</sequence>
<gene>
    <name evidence="1" type="ORF">UU67_C0002G0024</name>
</gene>
<evidence type="ECO:0000313" key="2">
    <source>
        <dbReference type="Proteomes" id="UP000034753"/>
    </source>
</evidence>
<organism evidence="1 2">
    <name type="scientific">Candidatus Daviesbacteria bacterium GW2011_GWB1_41_5</name>
    <dbReference type="NCBI Taxonomy" id="1618429"/>
    <lineage>
        <taxon>Bacteria</taxon>
        <taxon>Candidatus Daviesiibacteriota</taxon>
    </lineage>
</organism>
<dbReference type="Proteomes" id="UP000034753">
    <property type="component" value="Unassembled WGS sequence"/>
</dbReference>
<dbReference type="EMBL" id="LCBN01000002">
    <property type="protein sequence ID" value="KKS14358.1"/>
    <property type="molecule type" value="Genomic_DNA"/>
</dbReference>
<comment type="caution">
    <text evidence="1">The sequence shown here is derived from an EMBL/GenBank/DDBJ whole genome shotgun (WGS) entry which is preliminary data.</text>
</comment>